<dbReference type="Gene3D" id="3.90.470.20">
    <property type="entry name" value="4'-phosphopantetheinyl transferase domain"/>
    <property type="match status" value="1"/>
</dbReference>
<dbReference type="Pfam" id="PF01648">
    <property type="entry name" value="ACPS"/>
    <property type="match status" value="1"/>
</dbReference>
<comment type="caution">
    <text evidence="11">The sequence shown here is derived from an EMBL/GenBank/DDBJ whole genome shotgun (WGS) entry which is preliminary data.</text>
</comment>
<dbReference type="InterPro" id="IPR002582">
    <property type="entry name" value="ACPS"/>
</dbReference>
<protein>
    <recommendedName>
        <fullName evidence="8">Holo-[acyl-carrier-protein] synthase</fullName>
        <shortName evidence="8">Holo-ACP synthase</shortName>
        <ecNumber evidence="8">2.7.8.7</ecNumber>
    </recommendedName>
    <alternativeName>
        <fullName evidence="8">4'-phosphopantetheinyl transferase AcpS</fullName>
    </alternativeName>
</protein>
<evidence type="ECO:0000256" key="5">
    <source>
        <dbReference type="ARBA" id="ARBA00022842"/>
    </source>
</evidence>
<comment type="catalytic activity">
    <reaction evidence="8">
        <text>apo-[ACP] + CoA = holo-[ACP] + adenosine 3',5'-bisphosphate + H(+)</text>
        <dbReference type="Rhea" id="RHEA:12068"/>
        <dbReference type="Rhea" id="RHEA-COMP:9685"/>
        <dbReference type="Rhea" id="RHEA-COMP:9690"/>
        <dbReference type="ChEBI" id="CHEBI:15378"/>
        <dbReference type="ChEBI" id="CHEBI:29999"/>
        <dbReference type="ChEBI" id="CHEBI:57287"/>
        <dbReference type="ChEBI" id="CHEBI:58343"/>
        <dbReference type="ChEBI" id="CHEBI:64479"/>
        <dbReference type="EC" id="2.7.8.7"/>
    </reaction>
</comment>
<keyword evidence="3 8" id="KW-0479">Metal-binding</keyword>
<dbReference type="InterPro" id="IPR008278">
    <property type="entry name" value="4-PPantetheinyl_Trfase_dom"/>
</dbReference>
<dbReference type="InterPro" id="IPR004568">
    <property type="entry name" value="Ppantetheine-prot_Trfase_dom"/>
</dbReference>
<evidence type="ECO:0000256" key="4">
    <source>
        <dbReference type="ARBA" id="ARBA00022832"/>
    </source>
</evidence>
<keyword evidence="4 8" id="KW-0276">Fatty acid metabolism</keyword>
<sequence length="134" mass="15692">MFVKYSLGVDLVYVMEFQRFLEDSASSFFEKTFTEVERSIAFRKPFSQRALFYSGRFAAKEAFVKALDGPRLHLPPELKISYPEIEIRNDEFGRPFYRFYGELSEYLRKLNFSGSQLSLSHSGDYAIAYALIEY</sequence>
<proteinExistence type="inferred from homology"/>
<organism evidence="11 13">
    <name type="scientific">Leptospira perolatii</name>
    <dbReference type="NCBI Taxonomy" id="2023191"/>
    <lineage>
        <taxon>Bacteria</taxon>
        <taxon>Pseudomonadati</taxon>
        <taxon>Spirochaetota</taxon>
        <taxon>Spirochaetia</taxon>
        <taxon>Leptospirales</taxon>
        <taxon>Leptospiraceae</taxon>
        <taxon>Leptospira</taxon>
    </lineage>
</organism>
<dbReference type="Proteomes" id="UP000231962">
    <property type="component" value="Unassembled WGS sequence"/>
</dbReference>
<evidence type="ECO:0000256" key="1">
    <source>
        <dbReference type="ARBA" id="ARBA00022516"/>
    </source>
</evidence>
<evidence type="ECO:0000256" key="2">
    <source>
        <dbReference type="ARBA" id="ARBA00022679"/>
    </source>
</evidence>
<dbReference type="GO" id="GO:0006633">
    <property type="term" value="P:fatty acid biosynthetic process"/>
    <property type="evidence" value="ECO:0007669"/>
    <property type="project" value="UniProtKB-UniRule"/>
</dbReference>
<name>A0A2M9ZJ07_9LEPT</name>
<comment type="similarity">
    <text evidence="8">Belongs to the P-Pant transferase superfamily. AcpS family.</text>
</comment>
<dbReference type="GO" id="GO:0005737">
    <property type="term" value="C:cytoplasm"/>
    <property type="evidence" value="ECO:0007669"/>
    <property type="project" value="UniProtKB-SubCell"/>
</dbReference>
<reference evidence="12 13" key="1">
    <citation type="submission" date="2017-07" db="EMBL/GenBank/DDBJ databases">
        <title>Leptospira spp. isolated from tropical soils.</title>
        <authorList>
            <person name="Thibeaux R."/>
            <person name="Iraola G."/>
            <person name="Ferres I."/>
            <person name="Bierque E."/>
            <person name="Girault D."/>
            <person name="Soupe-Gilbert M.-E."/>
            <person name="Picardeau M."/>
            <person name="Goarant C."/>
        </authorList>
    </citation>
    <scope>NUCLEOTIDE SEQUENCE [LARGE SCALE GENOMIC DNA]</scope>
    <source>
        <strain evidence="11 13">FH1-B-B1</strain>
        <strain evidence="10 12">FH1-B-C1</strain>
    </source>
</reference>
<evidence type="ECO:0000313" key="12">
    <source>
        <dbReference type="Proteomes" id="UP000231962"/>
    </source>
</evidence>
<keyword evidence="1 8" id="KW-0444">Lipid biosynthesis</keyword>
<dbReference type="SUPFAM" id="SSF56214">
    <property type="entry name" value="4'-phosphopantetheinyl transferase"/>
    <property type="match status" value="1"/>
</dbReference>
<comment type="cofactor">
    <cofactor evidence="8">
        <name>Mg(2+)</name>
        <dbReference type="ChEBI" id="CHEBI:18420"/>
    </cofactor>
</comment>
<dbReference type="NCBIfam" id="TIGR00556">
    <property type="entry name" value="pantethn_trn"/>
    <property type="match status" value="1"/>
</dbReference>
<feature type="binding site" evidence="8">
    <location>
        <position position="61"/>
    </location>
    <ligand>
        <name>Mg(2+)</name>
        <dbReference type="ChEBI" id="CHEBI:18420"/>
    </ligand>
</feature>
<dbReference type="GO" id="GO:0000287">
    <property type="term" value="F:magnesium ion binding"/>
    <property type="evidence" value="ECO:0007669"/>
    <property type="project" value="UniProtKB-UniRule"/>
</dbReference>
<dbReference type="EC" id="2.7.8.7" evidence="8"/>
<dbReference type="HAMAP" id="MF_00101">
    <property type="entry name" value="AcpS"/>
    <property type="match status" value="1"/>
</dbReference>
<gene>
    <name evidence="8" type="primary">acpS</name>
    <name evidence="10" type="ORF">CH360_15115</name>
    <name evidence="11" type="ORF">CH373_16570</name>
</gene>
<keyword evidence="12" id="KW-1185">Reference proteome</keyword>
<keyword evidence="8" id="KW-0963">Cytoplasm</keyword>
<keyword evidence="5 8" id="KW-0460">Magnesium</keyword>
<evidence type="ECO:0000256" key="8">
    <source>
        <dbReference type="HAMAP-Rule" id="MF_00101"/>
    </source>
</evidence>
<evidence type="ECO:0000259" key="9">
    <source>
        <dbReference type="Pfam" id="PF01648"/>
    </source>
</evidence>
<evidence type="ECO:0000313" key="13">
    <source>
        <dbReference type="Proteomes" id="UP000231990"/>
    </source>
</evidence>
<dbReference type="AlphaFoldDB" id="A0A2M9ZJ07"/>
<feature type="binding site" evidence="8">
    <location>
        <position position="10"/>
    </location>
    <ligand>
        <name>Mg(2+)</name>
        <dbReference type="ChEBI" id="CHEBI:18420"/>
    </ligand>
</feature>
<keyword evidence="2 8" id="KW-0808">Transferase</keyword>
<evidence type="ECO:0000256" key="6">
    <source>
        <dbReference type="ARBA" id="ARBA00023098"/>
    </source>
</evidence>
<dbReference type="InterPro" id="IPR037143">
    <property type="entry name" value="4-PPantetheinyl_Trfase_dom_sf"/>
</dbReference>
<evidence type="ECO:0000313" key="11">
    <source>
        <dbReference type="EMBL" id="PJZ72001.1"/>
    </source>
</evidence>
<dbReference type="EMBL" id="NPDY01000018">
    <property type="protein sequence ID" value="PJZ68654.1"/>
    <property type="molecule type" value="Genomic_DNA"/>
</dbReference>
<dbReference type="OrthoDB" id="517356at2"/>
<keyword evidence="7 8" id="KW-0275">Fatty acid biosynthesis</keyword>
<keyword evidence="6 8" id="KW-0443">Lipid metabolism</keyword>
<comment type="function">
    <text evidence="8">Transfers the 4'-phosphopantetheine moiety from coenzyme A to a Ser of acyl-carrier-protein.</text>
</comment>
<evidence type="ECO:0000256" key="7">
    <source>
        <dbReference type="ARBA" id="ARBA00023160"/>
    </source>
</evidence>
<accession>A0A2M9ZJ07</accession>
<dbReference type="Proteomes" id="UP000231990">
    <property type="component" value="Unassembled WGS sequence"/>
</dbReference>
<dbReference type="EMBL" id="NPDZ01000015">
    <property type="protein sequence ID" value="PJZ72001.1"/>
    <property type="molecule type" value="Genomic_DNA"/>
</dbReference>
<feature type="domain" description="4'-phosphopantetheinyl transferase" evidence="9">
    <location>
        <begin position="6"/>
        <end position="130"/>
    </location>
</feature>
<evidence type="ECO:0000313" key="10">
    <source>
        <dbReference type="EMBL" id="PJZ68654.1"/>
    </source>
</evidence>
<evidence type="ECO:0000256" key="3">
    <source>
        <dbReference type="ARBA" id="ARBA00022723"/>
    </source>
</evidence>
<dbReference type="GO" id="GO:0008897">
    <property type="term" value="F:holo-[acyl-carrier-protein] synthase activity"/>
    <property type="evidence" value="ECO:0007669"/>
    <property type="project" value="UniProtKB-UniRule"/>
</dbReference>
<comment type="subcellular location">
    <subcellularLocation>
        <location evidence="8">Cytoplasm</location>
    </subcellularLocation>
</comment>